<evidence type="ECO:0000313" key="6">
    <source>
        <dbReference type="EMBL" id="MBI3127505.1"/>
    </source>
</evidence>
<name>A0A932I064_UNCTE</name>
<protein>
    <recommendedName>
        <fullName evidence="2">Pyridoxal phosphate homeostasis protein</fullName>
        <shortName evidence="2">PLP homeostasis protein</shortName>
    </recommendedName>
</protein>
<dbReference type="InterPro" id="IPR029066">
    <property type="entry name" value="PLP-binding_barrel"/>
</dbReference>
<dbReference type="NCBIfam" id="TIGR00044">
    <property type="entry name" value="YggS family pyridoxal phosphate-dependent enzyme"/>
    <property type="match status" value="1"/>
</dbReference>
<feature type="modified residue" description="N6-(pyridoxal phosphate)lysine" evidence="2 3">
    <location>
        <position position="36"/>
    </location>
</feature>
<keyword evidence="1 2" id="KW-0663">Pyridoxal phosphate</keyword>
<dbReference type="AlphaFoldDB" id="A0A932I064"/>
<evidence type="ECO:0000256" key="2">
    <source>
        <dbReference type="HAMAP-Rule" id="MF_02087"/>
    </source>
</evidence>
<dbReference type="PANTHER" id="PTHR10146">
    <property type="entry name" value="PROLINE SYNTHETASE CO-TRANSCRIBED BACTERIAL HOMOLOG PROTEIN"/>
    <property type="match status" value="1"/>
</dbReference>
<dbReference type="InterPro" id="IPR011078">
    <property type="entry name" value="PyrdxlP_homeostasis"/>
</dbReference>
<dbReference type="PIRSF" id="PIRSF004848">
    <property type="entry name" value="YBL036c_PLPDEIII"/>
    <property type="match status" value="1"/>
</dbReference>
<dbReference type="FunFam" id="3.20.20.10:FF:000018">
    <property type="entry name" value="Pyridoxal phosphate homeostasis protein"/>
    <property type="match status" value="1"/>
</dbReference>
<dbReference type="GO" id="GO:0030170">
    <property type="term" value="F:pyridoxal phosphate binding"/>
    <property type="evidence" value="ECO:0007669"/>
    <property type="project" value="UniProtKB-UniRule"/>
</dbReference>
<proteinExistence type="inferred from homology"/>
<organism evidence="6 7">
    <name type="scientific">Tectimicrobiota bacterium</name>
    <dbReference type="NCBI Taxonomy" id="2528274"/>
    <lineage>
        <taxon>Bacteria</taxon>
        <taxon>Pseudomonadati</taxon>
        <taxon>Nitrospinota/Tectimicrobiota group</taxon>
        <taxon>Candidatus Tectimicrobiota</taxon>
    </lineage>
</organism>
<dbReference type="SUPFAM" id="SSF51419">
    <property type="entry name" value="PLP-binding barrel"/>
    <property type="match status" value="1"/>
</dbReference>
<gene>
    <name evidence="6" type="ORF">HYZ11_07875</name>
</gene>
<comment type="function">
    <text evidence="2">Pyridoxal 5'-phosphate (PLP)-binding protein, which is involved in PLP homeostasis.</text>
</comment>
<evidence type="ECO:0000256" key="3">
    <source>
        <dbReference type="PIRSR" id="PIRSR004848-1"/>
    </source>
</evidence>
<evidence type="ECO:0000313" key="7">
    <source>
        <dbReference type="Proteomes" id="UP000782312"/>
    </source>
</evidence>
<comment type="caution">
    <text evidence="6">The sequence shown here is derived from an EMBL/GenBank/DDBJ whole genome shotgun (WGS) entry which is preliminary data.</text>
</comment>
<sequence length="234" mass="25441">MTSLNERLESVRARIAAAARRAGRRPEEVRLVAVSKTRPPERVAEAIHAGVEIIGENRVQEARDKRLAMDPALAGRAQWHLIGSLQRNKARQVIGLFDMVETVDSLPLAEELARRAEASGAAPLRVLLQVNTGEESQKGGAAPAALPGLLEGASRLEALRVEGLMCIPPLGRAPEESRPHFRLLRKLRDEAQGRGFASLRELSMGMSGDFELAIEEGATFVRIGTAIFGPRPPR</sequence>
<dbReference type="EMBL" id="JACPUR010000017">
    <property type="protein sequence ID" value="MBI3127505.1"/>
    <property type="molecule type" value="Genomic_DNA"/>
</dbReference>
<reference evidence="6" key="1">
    <citation type="submission" date="2020-07" db="EMBL/GenBank/DDBJ databases">
        <title>Huge and variable diversity of episymbiotic CPR bacteria and DPANN archaea in groundwater ecosystems.</title>
        <authorList>
            <person name="He C.Y."/>
            <person name="Keren R."/>
            <person name="Whittaker M."/>
            <person name="Farag I.F."/>
            <person name="Doudna J."/>
            <person name="Cate J.H.D."/>
            <person name="Banfield J.F."/>
        </authorList>
    </citation>
    <scope>NUCLEOTIDE SEQUENCE</scope>
    <source>
        <strain evidence="6">NC_groundwater_763_Ag_S-0.2um_68_21</strain>
    </source>
</reference>
<feature type="domain" description="Alanine racemase N-terminal" evidence="5">
    <location>
        <begin position="8"/>
        <end position="232"/>
    </location>
</feature>
<accession>A0A932I064</accession>
<evidence type="ECO:0000256" key="1">
    <source>
        <dbReference type="ARBA" id="ARBA00022898"/>
    </source>
</evidence>
<dbReference type="Pfam" id="PF01168">
    <property type="entry name" value="Ala_racemase_N"/>
    <property type="match status" value="1"/>
</dbReference>
<dbReference type="InterPro" id="IPR001608">
    <property type="entry name" value="Ala_racemase_N"/>
</dbReference>
<dbReference type="HAMAP" id="MF_02087">
    <property type="entry name" value="PLP_homeostasis"/>
    <property type="match status" value="1"/>
</dbReference>
<comment type="similarity">
    <text evidence="2 4">Belongs to the pyridoxal phosphate-binding protein YggS/PROSC family.</text>
</comment>
<dbReference type="CDD" id="cd00635">
    <property type="entry name" value="PLPDE_III_YBL036c_like"/>
    <property type="match status" value="1"/>
</dbReference>
<dbReference type="Proteomes" id="UP000782312">
    <property type="component" value="Unassembled WGS sequence"/>
</dbReference>
<dbReference type="Gene3D" id="3.20.20.10">
    <property type="entry name" value="Alanine racemase"/>
    <property type="match status" value="1"/>
</dbReference>
<dbReference type="PANTHER" id="PTHR10146:SF14">
    <property type="entry name" value="PYRIDOXAL PHOSPHATE HOMEOSTASIS PROTEIN"/>
    <property type="match status" value="1"/>
</dbReference>
<evidence type="ECO:0000256" key="4">
    <source>
        <dbReference type="RuleBase" id="RU004514"/>
    </source>
</evidence>
<comment type="cofactor">
    <cofactor evidence="3">
        <name>pyridoxal 5'-phosphate</name>
        <dbReference type="ChEBI" id="CHEBI:597326"/>
    </cofactor>
</comment>
<evidence type="ECO:0000259" key="5">
    <source>
        <dbReference type="Pfam" id="PF01168"/>
    </source>
</evidence>